<dbReference type="PANTHER" id="PTHR43201:SF5">
    <property type="entry name" value="MEDIUM-CHAIN ACYL-COA LIGASE ACSF2, MITOCHONDRIAL"/>
    <property type="match status" value="1"/>
</dbReference>
<dbReference type="InterPro" id="IPR000873">
    <property type="entry name" value="AMP-dep_synth/lig_dom"/>
</dbReference>
<dbReference type="AlphaFoldDB" id="A0A939PKY7"/>
<dbReference type="Gene3D" id="3.40.50.12780">
    <property type="entry name" value="N-terminal domain of ligase-like"/>
    <property type="match status" value="1"/>
</dbReference>
<dbReference type="InterPro" id="IPR045851">
    <property type="entry name" value="AMP-bd_C_sf"/>
</dbReference>
<dbReference type="InterPro" id="IPR025110">
    <property type="entry name" value="AMP-bd_C"/>
</dbReference>
<dbReference type="GO" id="GO:0031956">
    <property type="term" value="F:medium-chain fatty acid-CoA ligase activity"/>
    <property type="evidence" value="ECO:0007669"/>
    <property type="project" value="TreeGrafter"/>
</dbReference>
<dbReference type="PROSITE" id="PS00455">
    <property type="entry name" value="AMP_BINDING"/>
    <property type="match status" value="1"/>
</dbReference>
<evidence type="ECO:0000256" key="3">
    <source>
        <dbReference type="SAM" id="MobiDB-lite"/>
    </source>
</evidence>
<dbReference type="EMBL" id="JAGEOJ010000025">
    <property type="protein sequence ID" value="MBO2454232.1"/>
    <property type="molecule type" value="Genomic_DNA"/>
</dbReference>
<protein>
    <submittedName>
        <fullName evidence="6">AMP-binding protein</fullName>
    </submittedName>
</protein>
<name>A0A939PKY7_9ACTN</name>
<dbReference type="InterPro" id="IPR020845">
    <property type="entry name" value="AMP-binding_CS"/>
</dbReference>
<sequence>MADWSHEYRRHGWWREETFLDDLRRHAHERPDTIALVGHREADGSIDRATYSELLADTGRYAAKLRDLGIEPGDVVAVQLPDWYELVPLAMACAQVGARFCPLMPSYRQYELAHILALTEAKVCITLAERDGARLADIVTGLDLPSLRHVLVSGDPRPPGTADFAEHFLKGDGEVAVSRDAELGPDDPYLILFTSGTTGEPKGVLHSQNTLYAAARGLADAMELDSSLIMQVAHLNTHMSGFAMGLMIPLLLGGTAVFQDRWNVRVSLDLDESEDVSLFYGAAPFLMDIIDELRKRPRTLPELRWMISGSAQVPPHLIGEIQEVLGLTTYTLWGMTENGPVTVTRTDDPPDWGTQSDGRTVGGMELRIDPMEGRTDGAGPLWVRGPSQCLGYFRREELYASELDGDGWFDTGDLARDDGRGGIRIAGRTKDIILSRAFNVPVTELEAVLGRHPNVREIAVIGIPHPELLEEVCAVVLPNDPASPLTLQDLCDHLRENGVNEWIWPHRLELVDAMPKTITGKIRKVELRQRYGE</sequence>
<gene>
    <name evidence="6" type="ORF">J4573_44595</name>
</gene>
<evidence type="ECO:0000259" key="5">
    <source>
        <dbReference type="Pfam" id="PF13193"/>
    </source>
</evidence>
<feature type="region of interest" description="Disordered" evidence="3">
    <location>
        <begin position="341"/>
        <end position="362"/>
    </location>
</feature>
<feature type="domain" description="AMP-binding enzyme C-terminal" evidence="5">
    <location>
        <begin position="444"/>
        <end position="521"/>
    </location>
</feature>
<evidence type="ECO:0000259" key="4">
    <source>
        <dbReference type="Pfam" id="PF00501"/>
    </source>
</evidence>
<dbReference type="Pfam" id="PF13193">
    <property type="entry name" value="AMP-binding_C"/>
    <property type="match status" value="1"/>
</dbReference>
<dbReference type="SUPFAM" id="SSF56801">
    <property type="entry name" value="Acetyl-CoA synthetase-like"/>
    <property type="match status" value="1"/>
</dbReference>
<feature type="domain" description="AMP-dependent synthetase/ligase" evidence="4">
    <location>
        <begin position="23"/>
        <end position="393"/>
    </location>
</feature>
<dbReference type="RefSeq" id="WP_208262440.1">
    <property type="nucleotide sequence ID" value="NZ_JAGEOJ010000025.1"/>
</dbReference>
<dbReference type="Proteomes" id="UP000669179">
    <property type="component" value="Unassembled WGS sequence"/>
</dbReference>
<accession>A0A939PKY7</accession>
<dbReference type="GO" id="GO:0006631">
    <property type="term" value="P:fatty acid metabolic process"/>
    <property type="evidence" value="ECO:0007669"/>
    <property type="project" value="TreeGrafter"/>
</dbReference>
<reference evidence="6" key="1">
    <citation type="submission" date="2021-03" db="EMBL/GenBank/DDBJ databases">
        <authorList>
            <person name="Kanchanasin P."/>
            <person name="Saeng-In P."/>
            <person name="Phongsopitanun W."/>
            <person name="Yuki M."/>
            <person name="Kudo T."/>
            <person name="Ohkuma M."/>
            <person name="Tanasupawat S."/>
        </authorList>
    </citation>
    <scope>NUCLEOTIDE SEQUENCE</scope>
    <source>
        <strain evidence="6">GKU 128</strain>
    </source>
</reference>
<keyword evidence="2" id="KW-0436">Ligase</keyword>
<keyword evidence="7" id="KW-1185">Reference proteome</keyword>
<evidence type="ECO:0000313" key="6">
    <source>
        <dbReference type="EMBL" id="MBO2454232.1"/>
    </source>
</evidence>
<evidence type="ECO:0000256" key="2">
    <source>
        <dbReference type="ARBA" id="ARBA00022598"/>
    </source>
</evidence>
<evidence type="ECO:0000313" key="7">
    <source>
        <dbReference type="Proteomes" id="UP000669179"/>
    </source>
</evidence>
<dbReference type="Gene3D" id="3.30.300.30">
    <property type="match status" value="1"/>
</dbReference>
<organism evidence="6 7">
    <name type="scientific">Actinomadura barringtoniae</name>
    <dbReference type="NCBI Taxonomy" id="1427535"/>
    <lineage>
        <taxon>Bacteria</taxon>
        <taxon>Bacillati</taxon>
        <taxon>Actinomycetota</taxon>
        <taxon>Actinomycetes</taxon>
        <taxon>Streptosporangiales</taxon>
        <taxon>Thermomonosporaceae</taxon>
        <taxon>Actinomadura</taxon>
    </lineage>
</organism>
<proteinExistence type="inferred from homology"/>
<evidence type="ECO:0000256" key="1">
    <source>
        <dbReference type="ARBA" id="ARBA00006432"/>
    </source>
</evidence>
<comment type="similarity">
    <text evidence="1">Belongs to the ATP-dependent AMP-binding enzyme family.</text>
</comment>
<dbReference type="PANTHER" id="PTHR43201">
    <property type="entry name" value="ACYL-COA SYNTHETASE"/>
    <property type="match status" value="1"/>
</dbReference>
<dbReference type="InterPro" id="IPR042099">
    <property type="entry name" value="ANL_N_sf"/>
</dbReference>
<comment type="caution">
    <text evidence="6">The sequence shown here is derived from an EMBL/GenBank/DDBJ whole genome shotgun (WGS) entry which is preliminary data.</text>
</comment>
<dbReference type="Pfam" id="PF00501">
    <property type="entry name" value="AMP-binding"/>
    <property type="match status" value="1"/>
</dbReference>